<dbReference type="Gene3D" id="3.20.20.80">
    <property type="entry name" value="Glycosidases"/>
    <property type="match status" value="1"/>
</dbReference>
<gene>
    <name evidence="4" type="primary">slc3a2</name>
</gene>
<sequence>MPGGHFRLVIRSHFVRKENASPKRKPETKEKHHGQDMTQDTALDMKDVELNELDQEKVPMAGGAGDSPTGGGEKNGVVKVKLEDDDAIGTKSQKFTGLSKEELLRVAGTPAWVRVRWALLILFWLGWAGMLAGAVVIIVQAPRCQPLPAMEWWNKGPLYQVGDPATFQEDGAGNIQSIEKRLESLTSLKIKGLIIGPIHATKKDEIDKTILTDIDPNYGTQEQFTSLLEAARKKSIQIILDLTPNYRSEKSWFEKTDINFEDNVKEAINTWLERGVGGIYFGDSENLPNTSNFIYEWGNMTANFSKEGKPRVLLLSSNSTQNKLAGNFNETDGILFYRFLDAENKKSFRSLGGDIKQYVEETGILGNSWMIGAPQMGHMASLVNEKLFRVYQLLLFTLPGTPISLYGDEIGLKDLPSKPAQSSRPNMQWDEVSVAANSPQILSDVNANVTFKAQDTDKGSFLNIYRKLSDLRGKERSLLHGEFVLLYNSDKAIAFLRSWDQNERYVTALNFNYEGEVELSLKKDRGEELPEHGTVVLSSSSQRKEGESVSLKSLQLGAGEALLLKYPYSG</sequence>
<protein>
    <submittedName>
        <fullName evidence="4">Solute carrier family 3 (amino acid transporter heavy chain), member 2</fullName>
    </submittedName>
</protein>
<dbReference type="Ensembl" id="ENSXETT00000121300">
    <property type="protein sequence ID" value="ENSXETP00000114393"/>
    <property type="gene ID" value="ENSXETG00000019456"/>
</dbReference>
<dbReference type="SUPFAM" id="SSF51445">
    <property type="entry name" value="(Trans)glycosidases"/>
    <property type="match status" value="1"/>
</dbReference>
<accession>A0A803K247</accession>
<feature type="domain" description="Glycosyl hydrolase family 13 catalytic" evidence="3">
    <location>
        <begin position="158"/>
        <end position="472"/>
    </location>
</feature>
<dbReference type="InParanoid" id="A0A803K247"/>
<organism evidence="4">
    <name type="scientific">Xenopus tropicalis</name>
    <name type="common">Western clawed frog</name>
    <name type="synonym">Silurana tropicalis</name>
    <dbReference type="NCBI Taxonomy" id="8364"/>
    <lineage>
        <taxon>Eukaryota</taxon>
        <taxon>Metazoa</taxon>
        <taxon>Chordata</taxon>
        <taxon>Craniata</taxon>
        <taxon>Vertebrata</taxon>
        <taxon>Euteleostomi</taxon>
        <taxon>Amphibia</taxon>
        <taxon>Batrachia</taxon>
        <taxon>Anura</taxon>
        <taxon>Pipoidea</taxon>
        <taxon>Pipidae</taxon>
        <taxon>Xenopodinae</taxon>
        <taxon>Xenopus</taxon>
        <taxon>Silurana</taxon>
    </lineage>
</organism>
<dbReference type="GO" id="GO:0006865">
    <property type="term" value="P:amino acid transport"/>
    <property type="evidence" value="ECO:0007669"/>
    <property type="project" value="InterPro"/>
</dbReference>
<dbReference type="InterPro" id="IPR031984">
    <property type="entry name" value="SLC3A2_N"/>
</dbReference>
<reference evidence="4" key="1">
    <citation type="journal article" date="2010" name="Science">
        <title>The genome of the Western clawed frog Xenopus tropicalis.</title>
        <authorList>
            <person name="Hellsten U."/>
            <person name="Harland R.M."/>
            <person name="Gilchrist M.J."/>
            <person name="Hendrix D."/>
            <person name="Jurka J."/>
            <person name="Kapitonov V."/>
            <person name="Ovcharenko I."/>
            <person name="Putnam N.H."/>
            <person name="Shu S."/>
            <person name="Taher L."/>
            <person name="Blitz I.L."/>
            <person name="Blumberg B."/>
            <person name="Dichmann D.S."/>
            <person name="Dubchak I."/>
            <person name="Amaya E."/>
            <person name="Detter J.C."/>
            <person name="Fletcher R."/>
            <person name="Gerhard D.S."/>
            <person name="Goodstein D."/>
            <person name="Graves T."/>
            <person name="Grigoriev I.V."/>
            <person name="Grimwood J."/>
            <person name="Kawashima T."/>
            <person name="Lindquist E."/>
            <person name="Lucas S.M."/>
            <person name="Mead P.E."/>
            <person name="Mitros T."/>
            <person name="Ogino H."/>
            <person name="Ohta Y."/>
            <person name="Poliakov A.V."/>
            <person name="Pollet N."/>
            <person name="Robert J."/>
            <person name="Salamov A."/>
            <person name="Sater A.K."/>
            <person name="Schmutz J."/>
            <person name="Terry A."/>
            <person name="Vize P.D."/>
            <person name="Warren W.C."/>
            <person name="Wells D."/>
            <person name="Wills A."/>
            <person name="Wilson R.K."/>
            <person name="Zimmerman L.B."/>
            <person name="Zorn A.M."/>
            <person name="Grainger R."/>
            <person name="Grammer T."/>
            <person name="Khokha M.K."/>
            <person name="Richardson P.M."/>
            <person name="Rokhsar D.S."/>
        </authorList>
    </citation>
    <scope>NUCLEOTIDE SEQUENCE [LARGE SCALE GENOMIC DNA]</scope>
    <source>
        <strain evidence="4">Nigerian</strain>
    </source>
</reference>
<dbReference type="Gene3D" id="2.60.40.1180">
    <property type="entry name" value="Golgi alpha-mannosidase II"/>
    <property type="match status" value="1"/>
</dbReference>
<keyword evidence="2" id="KW-0812">Transmembrane</keyword>
<proteinExistence type="predicted"/>
<dbReference type="AlphaFoldDB" id="A0A803K247"/>
<dbReference type="InterPro" id="IPR042280">
    <property type="entry name" value="SLC3A2"/>
</dbReference>
<dbReference type="Pfam" id="PF00128">
    <property type="entry name" value="Alpha-amylase"/>
    <property type="match status" value="1"/>
</dbReference>
<evidence type="ECO:0000256" key="1">
    <source>
        <dbReference type="SAM" id="MobiDB-lite"/>
    </source>
</evidence>
<dbReference type="InterPro" id="IPR006047">
    <property type="entry name" value="GH13_cat_dom"/>
</dbReference>
<evidence type="ECO:0000313" key="4">
    <source>
        <dbReference type="Ensembl" id="ENSXETP00000114393"/>
    </source>
</evidence>
<dbReference type="PANTHER" id="PTHR46673">
    <property type="entry name" value="4F2 CELL-SURFACE ANTIGEN HEAVY CHAIN"/>
    <property type="match status" value="1"/>
</dbReference>
<keyword evidence="2" id="KW-1133">Transmembrane helix</keyword>
<dbReference type="PANTHER" id="PTHR46673:SF1">
    <property type="entry name" value="4F2 CELL-SURFACE ANTIGEN HEAVY CHAIN"/>
    <property type="match status" value="1"/>
</dbReference>
<dbReference type="Bgee" id="ENSXETG00000019456">
    <property type="expression patterns" value="Expressed in mesonephros and 25 other cell types or tissues"/>
</dbReference>
<evidence type="ECO:0000259" key="3">
    <source>
        <dbReference type="SMART" id="SM00642"/>
    </source>
</evidence>
<feature type="compositionally biased region" description="Gly residues" evidence="1">
    <location>
        <begin position="62"/>
        <end position="74"/>
    </location>
</feature>
<name>A0A803K247_XENTR</name>
<feature type="compositionally biased region" description="Basic and acidic residues" evidence="1">
    <location>
        <begin position="15"/>
        <end position="35"/>
    </location>
</feature>
<dbReference type="GO" id="GO:0005975">
    <property type="term" value="P:carbohydrate metabolic process"/>
    <property type="evidence" value="ECO:0007669"/>
    <property type="project" value="InterPro"/>
</dbReference>
<dbReference type="SMART" id="SM00642">
    <property type="entry name" value="Aamy"/>
    <property type="match status" value="1"/>
</dbReference>
<dbReference type="InterPro" id="IPR013780">
    <property type="entry name" value="Glyco_hydro_b"/>
</dbReference>
<dbReference type="InterPro" id="IPR017853">
    <property type="entry name" value="GH"/>
</dbReference>
<feature type="transmembrane region" description="Helical" evidence="2">
    <location>
        <begin position="117"/>
        <end position="139"/>
    </location>
</feature>
<evidence type="ECO:0000256" key="2">
    <source>
        <dbReference type="SAM" id="Phobius"/>
    </source>
</evidence>
<dbReference type="FunCoup" id="A0A803K247">
    <property type="interactions" value="1487"/>
</dbReference>
<reference evidence="4" key="2">
    <citation type="submission" date="2021-03" db="UniProtKB">
        <authorList>
            <consortium name="Ensembl"/>
        </authorList>
    </citation>
    <scope>IDENTIFICATION</scope>
</reference>
<feature type="region of interest" description="Disordered" evidence="1">
    <location>
        <begin position="15"/>
        <end position="42"/>
    </location>
</feature>
<keyword evidence="2" id="KW-0472">Membrane</keyword>
<feature type="region of interest" description="Disordered" evidence="1">
    <location>
        <begin position="54"/>
        <end position="76"/>
    </location>
</feature>
<dbReference type="GeneTree" id="ENSGT00940000156646"/>
<dbReference type="Xenbase" id="XB-GENE-1009245">
    <property type="gene designation" value="slc3a2"/>
</dbReference>
<dbReference type="Pfam" id="PF16028">
    <property type="entry name" value="SLC3A2_N"/>
    <property type="match status" value="1"/>
</dbReference>